<evidence type="ECO:0000256" key="4">
    <source>
        <dbReference type="ARBA" id="ARBA00023054"/>
    </source>
</evidence>
<dbReference type="InterPro" id="IPR048628">
    <property type="entry name" value="Sec3_C"/>
</dbReference>
<dbReference type="GO" id="GO:0006893">
    <property type="term" value="P:Golgi to plasma membrane transport"/>
    <property type="evidence" value="ECO:0007669"/>
    <property type="project" value="TreeGrafter"/>
</dbReference>
<evidence type="ECO:0000313" key="7">
    <source>
        <dbReference type="EMBL" id="ORZ08930.1"/>
    </source>
</evidence>
<dbReference type="Pfam" id="PF15277">
    <property type="entry name" value="Sec3-PIP2_bind"/>
    <property type="match status" value="1"/>
</dbReference>
<dbReference type="Gene3D" id="2.30.29.90">
    <property type="match status" value="1"/>
</dbReference>
<dbReference type="STRING" id="90262.A0A1X2I4B3"/>
<dbReference type="InterPro" id="IPR019160">
    <property type="entry name" value="Sec3_CC"/>
</dbReference>
<dbReference type="GO" id="GO:0005886">
    <property type="term" value="C:plasma membrane"/>
    <property type="evidence" value="ECO:0007669"/>
    <property type="project" value="TreeGrafter"/>
</dbReference>
<evidence type="ECO:0000256" key="2">
    <source>
        <dbReference type="ARBA" id="ARBA00022448"/>
    </source>
</evidence>
<dbReference type="PANTHER" id="PTHR16092:SF14">
    <property type="entry name" value="EXOCYST COMPLEX COMPONENT 1 ISOFORM X1"/>
    <property type="match status" value="1"/>
</dbReference>
<comment type="caution">
    <text evidence="7">The sequence shown here is derived from an EMBL/GenBank/DDBJ whole genome shotgun (WGS) entry which is preliminary data.</text>
</comment>
<dbReference type="Pfam" id="PF20654">
    <property type="entry name" value="Sec3_C-term"/>
    <property type="match status" value="1"/>
</dbReference>
<dbReference type="OrthoDB" id="27109at2759"/>
<dbReference type="GO" id="GO:0005546">
    <property type="term" value="F:phosphatidylinositol-4,5-bisphosphate binding"/>
    <property type="evidence" value="ECO:0007669"/>
    <property type="project" value="TreeGrafter"/>
</dbReference>
<feature type="compositionally biased region" description="Polar residues" evidence="5">
    <location>
        <begin position="183"/>
        <end position="199"/>
    </location>
</feature>
<evidence type="ECO:0000256" key="5">
    <source>
        <dbReference type="SAM" id="MobiDB-lite"/>
    </source>
</evidence>
<evidence type="ECO:0000256" key="3">
    <source>
        <dbReference type="ARBA" id="ARBA00022483"/>
    </source>
</evidence>
<comment type="similarity">
    <text evidence="1">Belongs to the SEC3 family.</text>
</comment>
<organism evidence="7 8">
    <name type="scientific">Absidia repens</name>
    <dbReference type="NCBI Taxonomy" id="90262"/>
    <lineage>
        <taxon>Eukaryota</taxon>
        <taxon>Fungi</taxon>
        <taxon>Fungi incertae sedis</taxon>
        <taxon>Mucoromycota</taxon>
        <taxon>Mucoromycotina</taxon>
        <taxon>Mucoromycetes</taxon>
        <taxon>Mucorales</taxon>
        <taxon>Cunninghamellaceae</taxon>
        <taxon>Absidia</taxon>
    </lineage>
</organism>
<proteinExistence type="inferred from homology"/>
<dbReference type="Proteomes" id="UP000193560">
    <property type="component" value="Unassembled WGS sequence"/>
</dbReference>
<feature type="region of interest" description="Disordered" evidence="5">
    <location>
        <begin position="180"/>
        <end position="295"/>
    </location>
</feature>
<feature type="domain" description="Exocyst complex component Sec3 PIP2-binding N-terminal" evidence="6">
    <location>
        <begin position="46"/>
        <end position="129"/>
    </location>
</feature>
<name>A0A1X2I4B3_9FUNG</name>
<keyword evidence="4" id="KW-0175">Coiled coil</keyword>
<evidence type="ECO:0000259" key="6">
    <source>
        <dbReference type="SMART" id="SM01313"/>
    </source>
</evidence>
<dbReference type="GO" id="GO:0000145">
    <property type="term" value="C:exocyst"/>
    <property type="evidence" value="ECO:0007669"/>
    <property type="project" value="InterPro"/>
</dbReference>
<dbReference type="EMBL" id="MCGE01000029">
    <property type="protein sequence ID" value="ORZ08930.1"/>
    <property type="molecule type" value="Genomic_DNA"/>
</dbReference>
<dbReference type="Pfam" id="PF09763">
    <property type="entry name" value="Sec3_CC"/>
    <property type="match status" value="1"/>
</dbReference>
<dbReference type="AlphaFoldDB" id="A0A1X2I4B3"/>
<keyword evidence="2" id="KW-0813">Transport</keyword>
<accession>A0A1X2I4B3</accession>
<feature type="compositionally biased region" description="Low complexity" evidence="5">
    <location>
        <begin position="205"/>
        <end position="218"/>
    </location>
</feature>
<keyword evidence="8" id="KW-1185">Reference proteome</keyword>
<reference evidence="7 8" key="1">
    <citation type="submission" date="2016-07" db="EMBL/GenBank/DDBJ databases">
        <title>Pervasive Adenine N6-methylation of Active Genes in Fungi.</title>
        <authorList>
            <consortium name="DOE Joint Genome Institute"/>
            <person name="Mondo S.J."/>
            <person name="Dannebaum R.O."/>
            <person name="Kuo R.C."/>
            <person name="Labutti K."/>
            <person name="Haridas S."/>
            <person name="Kuo A."/>
            <person name="Salamov A."/>
            <person name="Ahrendt S.R."/>
            <person name="Lipzen A."/>
            <person name="Sullivan W."/>
            <person name="Andreopoulos W.B."/>
            <person name="Clum A."/>
            <person name="Lindquist E."/>
            <person name="Daum C."/>
            <person name="Ramamoorthy G.K."/>
            <person name="Gryganskyi A."/>
            <person name="Culley D."/>
            <person name="Magnuson J.K."/>
            <person name="James T.Y."/>
            <person name="O'Malley M.A."/>
            <person name="Stajich J.E."/>
            <person name="Spatafora J.W."/>
            <person name="Visel A."/>
            <person name="Grigoriev I.V."/>
        </authorList>
    </citation>
    <scope>NUCLEOTIDE SEQUENCE [LARGE SCALE GENOMIC DNA]</scope>
    <source>
        <strain evidence="7 8">NRRL 1336</strain>
    </source>
</reference>
<sequence>MSDDIRAAITASLFSPDAGGSGEKLLIHLKVFEDLKPGDASKGTGFTGKPRYLCLTQKRNKCRLYKTKRNQNGTFSIGKSWSLEDVRQAEVIDQCQFSMTLNKRYVWSVEKPPDKMVFLAYVVDACQRFMNRVPKLVNIDESYLLRFLAHRSAPALVSPMASPSNGQQASSPTLMASYDGEAQSRSAHNMQITPSSSINFPAPTSPSSSSSGTPGSSSRFGNSQDNMKHSPVTPLSPMNPDRDESPRAMNYSPYGQDPKEKSRDERKEREKAREQRREREKKEKESREMQAKQEHELKMQDRMTEHASFMNVEEILTDFNWKTSGNAAVLEKRLLGELHALEAANVHAIIQSDERVQSVVDRIDTALEDLDNMESWLSLYAAELNSMGDDIHEIETQNRGLQILTVNQNNLIKELDEVLTSISVPRESLDNIKYDPMETTNDIVEIQNSAELLQRALKIKLEDNMHELVAVQEMLENYNVYSTEFSTRIFDYLKSKFENQARILMENKTPTQRKLPVAYAHEQVEDALIRFQGFSLWEKEMEPRMYNELQRHYASTMAPAYERDIIDMVDVTRRYYTTLRNRSLDDVDYLFRSDESRSARALAYGAKLGNVATGGVGGSSGTGLESSRHRNLFRGSTDGQSGAGTMDEDEKAATDAFSQLVNQCGMQVCREQNFVCDLFEQSPLAPKSFLDRGPVYASIPDKSRLYSCREKIRDVKISKKVQTLMETIFESLEPSIVPLVEFGLKSDPLQAISMMTAVEFQLEKWKDSDQEFIFTFFDSLMLRIRRAFKQFVLDQIKIIDDAKVSSKKRRGILPPFRTFPSFVNRVEMAAVGVENEFQTRQTINEAYEKIINSMMSSLDTNARDSDETGDDKEQLNSNIMYIENMHHFYHALRSNRLSVLEKWTKQARTKYESSLDAYIKVVIHRPLGKLLEFFDGIEILLRTSTPEEVAFHVSYNKSQLRKVISMYPPKDIRKALEQLYKRVDKHFSEEEGLLQVIWRGTQEELIRQHERMDGLISKCYPDAGLHLEFSIADLLAMMGDQQSR</sequence>
<gene>
    <name evidence="7" type="ORF">BCR42DRAFT_424301</name>
</gene>
<dbReference type="GO" id="GO:0006887">
    <property type="term" value="P:exocytosis"/>
    <property type="evidence" value="ECO:0007669"/>
    <property type="project" value="UniProtKB-KW"/>
</dbReference>
<keyword evidence="3" id="KW-0268">Exocytosis</keyword>
<dbReference type="SMART" id="SM01313">
    <property type="entry name" value="Sec3-PIP2_bind"/>
    <property type="match status" value="1"/>
</dbReference>
<evidence type="ECO:0000313" key="8">
    <source>
        <dbReference type="Proteomes" id="UP000193560"/>
    </source>
</evidence>
<feature type="compositionally biased region" description="Basic and acidic residues" evidence="5">
    <location>
        <begin position="257"/>
        <end position="295"/>
    </location>
</feature>
<feature type="region of interest" description="Disordered" evidence="5">
    <location>
        <begin position="617"/>
        <end position="647"/>
    </location>
</feature>
<evidence type="ECO:0000256" key="1">
    <source>
        <dbReference type="ARBA" id="ARBA00006518"/>
    </source>
</evidence>
<dbReference type="PANTHER" id="PTHR16092">
    <property type="entry name" value="SEC3/SYNTAXIN-RELATED"/>
    <property type="match status" value="1"/>
</dbReference>
<protein>
    <submittedName>
        <fullName evidence="7">Exocyst complex component Sec3-domain-containing protein</fullName>
    </submittedName>
</protein>
<dbReference type="InterPro" id="IPR028258">
    <property type="entry name" value="Sec3-PIP2_bind"/>
</dbReference>